<dbReference type="AlphaFoldDB" id="A0AAJ0I366"/>
<dbReference type="RefSeq" id="XP_062690432.1">
    <property type="nucleotide sequence ID" value="XM_062839771.1"/>
</dbReference>
<evidence type="ECO:0000313" key="2">
    <source>
        <dbReference type="EMBL" id="KAK3488725.1"/>
    </source>
</evidence>
<proteinExistence type="predicted"/>
<reference evidence="2 3" key="1">
    <citation type="journal article" date="2023" name="Mol. Phylogenet. Evol.">
        <title>Genome-scale phylogeny and comparative genomics of the fungal order Sordariales.</title>
        <authorList>
            <person name="Hensen N."/>
            <person name="Bonometti L."/>
            <person name="Westerberg I."/>
            <person name="Brannstrom I.O."/>
            <person name="Guillou S."/>
            <person name="Cros-Aarteil S."/>
            <person name="Calhoun S."/>
            <person name="Haridas S."/>
            <person name="Kuo A."/>
            <person name="Mondo S."/>
            <person name="Pangilinan J."/>
            <person name="Riley R."/>
            <person name="LaButti K."/>
            <person name="Andreopoulos B."/>
            <person name="Lipzen A."/>
            <person name="Chen C."/>
            <person name="Yan M."/>
            <person name="Daum C."/>
            <person name="Ng V."/>
            <person name="Clum A."/>
            <person name="Steindorff A."/>
            <person name="Ohm R.A."/>
            <person name="Martin F."/>
            <person name="Silar P."/>
            <person name="Natvig D.O."/>
            <person name="Lalanne C."/>
            <person name="Gautier V."/>
            <person name="Ament-Velasquez S.L."/>
            <person name="Kruys A."/>
            <person name="Hutchinson M.I."/>
            <person name="Powell A.J."/>
            <person name="Barry K."/>
            <person name="Miller A.N."/>
            <person name="Grigoriev I.V."/>
            <person name="Debuchy R."/>
            <person name="Gladieux P."/>
            <person name="Hiltunen Thoren M."/>
            <person name="Johannesson H."/>
        </authorList>
    </citation>
    <scope>NUCLEOTIDE SEQUENCE [LARGE SCALE GENOMIC DNA]</scope>
    <source>
        <strain evidence="2 3">FGSC 10403</strain>
    </source>
</reference>
<feature type="region of interest" description="Disordered" evidence="1">
    <location>
        <begin position="42"/>
        <end position="76"/>
    </location>
</feature>
<gene>
    <name evidence="2" type="ORF">B0T23DRAFT_421600</name>
</gene>
<accession>A0AAJ0I366</accession>
<comment type="caution">
    <text evidence="2">The sequence shown here is derived from an EMBL/GenBank/DDBJ whole genome shotgun (WGS) entry which is preliminary data.</text>
</comment>
<feature type="region of interest" description="Disordered" evidence="1">
    <location>
        <begin position="107"/>
        <end position="132"/>
    </location>
</feature>
<keyword evidence="3" id="KW-1185">Reference proteome</keyword>
<sequence length="132" mass="15233">SPADSKGPDLDNFSVCSSFHPSGEEDWLSDHSFFDSPIPAVKKEQKARVARRGSGSDSDTSTLSERERRQQWRRANDERVREYAANRLAQEERQRQARVALEAHWRRQEEARKAPRGPRVIRDPISGRVYTN</sequence>
<feature type="compositionally biased region" description="Low complexity" evidence="1">
    <location>
        <begin position="52"/>
        <end position="62"/>
    </location>
</feature>
<dbReference type="GeneID" id="87877393"/>
<feature type="non-terminal residue" evidence="2">
    <location>
        <position position="1"/>
    </location>
</feature>
<dbReference type="EMBL" id="JAULSX010000006">
    <property type="protein sequence ID" value="KAK3488725.1"/>
    <property type="molecule type" value="Genomic_DNA"/>
</dbReference>
<protein>
    <submittedName>
        <fullName evidence="2">Uncharacterized protein</fullName>
    </submittedName>
</protein>
<dbReference type="Proteomes" id="UP001285908">
    <property type="component" value="Unassembled WGS sequence"/>
</dbReference>
<feature type="compositionally biased region" description="Basic and acidic residues" evidence="1">
    <location>
        <begin position="64"/>
        <end position="76"/>
    </location>
</feature>
<evidence type="ECO:0000256" key="1">
    <source>
        <dbReference type="SAM" id="MobiDB-lite"/>
    </source>
</evidence>
<organism evidence="2 3">
    <name type="scientific">Neurospora hispaniola</name>
    <dbReference type="NCBI Taxonomy" id="588809"/>
    <lineage>
        <taxon>Eukaryota</taxon>
        <taxon>Fungi</taxon>
        <taxon>Dikarya</taxon>
        <taxon>Ascomycota</taxon>
        <taxon>Pezizomycotina</taxon>
        <taxon>Sordariomycetes</taxon>
        <taxon>Sordariomycetidae</taxon>
        <taxon>Sordariales</taxon>
        <taxon>Sordariaceae</taxon>
        <taxon>Neurospora</taxon>
    </lineage>
</organism>
<evidence type="ECO:0000313" key="3">
    <source>
        <dbReference type="Proteomes" id="UP001285908"/>
    </source>
</evidence>
<name>A0AAJ0I366_9PEZI</name>